<dbReference type="KEGG" id="tng:GSTEN00025578G001"/>
<accession>Q4S1F7</accession>
<comment type="caution">
    <text evidence="2">The sequence shown here is derived from an EMBL/GenBank/DDBJ whole genome shotgun (WGS) entry which is preliminary data.</text>
</comment>
<dbReference type="EMBL" id="CAAE01014769">
    <property type="protein sequence ID" value="CAG05525.1"/>
    <property type="molecule type" value="Genomic_DNA"/>
</dbReference>
<reference evidence="2" key="1">
    <citation type="journal article" date="2004" name="Nature">
        <title>Genome duplication in the teleost fish Tetraodon nigroviridis reveals the early vertebrate proto-karyotype.</title>
        <authorList>
            <person name="Jaillon O."/>
            <person name="Aury J.-M."/>
            <person name="Brunet F."/>
            <person name="Petit J.-L."/>
            <person name="Stange-Thomann N."/>
            <person name="Mauceli E."/>
            <person name="Bouneau L."/>
            <person name="Fischer C."/>
            <person name="Ozouf-Costaz C."/>
            <person name="Bernot A."/>
            <person name="Nicaud S."/>
            <person name="Jaffe D."/>
            <person name="Fisher S."/>
            <person name="Lutfalla G."/>
            <person name="Dossat C."/>
            <person name="Segurens B."/>
            <person name="Dasilva C."/>
            <person name="Salanoubat M."/>
            <person name="Levy M."/>
            <person name="Boudet N."/>
            <person name="Castellano S."/>
            <person name="Anthouard V."/>
            <person name="Jubin C."/>
            <person name="Castelli V."/>
            <person name="Katinka M."/>
            <person name="Vacherie B."/>
            <person name="Biemont C."/>
            <person name="Skalli Z."/>
            <person name="Cattolico L."/>
            <person name="Poulain J."/>
            <person name="De Berardinis V."/>
            <person name="Cruaud C."/>
            <person name="Duprat S."/>
            <person name="Brottier P."/>
            <person name="Coutanceau J.-P."/>
            <person name="Gouzy J."/>
            <person name="Parra G."/>
            <person name="Lardier G."/>
            <person name="Chapple C."/>
            <person name="McKernan K.J."/>
            <person name="McEwan P."/>
            <person name="Bosak S."/>
            <person name="Kellis M."/>
            <person name="Volff J.-N."/>
            <person name="Guigo R."/>
            <person name="Zody M.C."/>
            <person name="Mesirov J."/>
            <person name="Lindblad-Toh K."/>
            <person name="Birren B."/>
            <person name="Nusbaum C."/>
            <person name="Kahn D."/>
            <person name="Robinson-Rechavi M."/>
            <person name="Laudet V."/>
            <person name="Schachter V."/>
            <person name="Quetier F."/>
            <person name="Saurin W."/>
            <person name="Scarpelli C."/>
            <person name="Wincker P."/>
            <person name="Lander E.S."/>
            <person name="Weissenbach J."/>
            <person name="Roest Crollius H."/>
        </authorList>
    </citation>
    <scope>NUCLEOTIDE SEQUENCE [LARGE SCALE GENOMIC DNA]</scope>
</reference>
<reference evidence="2" key="2">
    <citation type="submission" date="2004-02" db="EMBL/GenBank/DDBJ databases">
        <authorList>
            <consortium name="Genoscope"/>
            <consortium name="Whitehead Institute Centre for Genome Research"/>
        </authorList>
    </citation>
    <scope>NUCLEOTIDE SEQUENCE</scope>
</reference>
<organism evidence="2">
    <name type="scientific">Tetraodon nigroviridis</name>
    <name type="common">Spotted green pufferfish</name>
    <name type="synonym">Chelonodon nigroviridis</name>
    <dbReference type="NCBI Taxonomy" id="99883"/>
    <lineage>
        <taxon>Eukaryota</taxon>
        <taxon>Metazoa</taxon>
        <taxon>Chordata</taxon>
        <taxon>Craniata</taxon>
        <taxon>Vertebrata</taxon>
        <taxon>Euteleostomi</taxon>
        <taxon>Actinopterygii</taxon>
        <taxon>Neopterygii</taxon>
        <taxon>Teleostei</taxon>
        <taxon>Neoteleostei</taxon>
        <taxon>Acanthomorphata</taxon>
        <taxon>Eupercaria</taxon>
        <taxon>Tetraodontiformes</taxon>
        <taxon>Tetradontoidea</taxon>
        <taxon>Tetraodontidae</taxon>
        <taxon>Tetraodon</taxon>
    </lineage>
</organism>
<evidence type="ECO:0000256" key="1">
    <source>
        <dbReference type="SAM" id="MobiDB-lite"/>
    </source>
</evidence>
<name>Q4S1F7_TETNG</name>
<gene>
    <name evidence="2" type="ORF">GSTENG00025578001</name>
</gene>
<protein>
    <submittedName>
        <fullName evidence="2">(spotted green pufferfish) hypothetical protein</fullName>
    </submittedName>
</protein>
<sequence>MTGHRRQPSIELLELMGVVKENGNEQMLLPPVHTPLSYDYVLVAKTNKNQEKEALAKQMEYIEELKKKNIKVTVSDGLKIGLSSPHAAHQSPSHLSHIYSRKLETTTSSFMGFKHLKKSLRSTGTCSKCPMPATGVRTKTSYLSAPGRSGSDASLPRFSYR</sequence>
<dbReference type="AlphaFoldDB" id="Q4S1F7"/>
<proteinExistence type="predicted"/>
<feature type="region of interest" description="Disordered" evidence="1">
    <location>
        <begin position="137"/>
        <end position="161"/>
    </location>
</feature>
<evidence type="ECO:0000313" key="2">
    <source>
        <dbReference type="EMBL" id="CAG05525.1"/>
    </source>
</evidence>